<reference evidence="3" key="1">
    <citation type="journal article" date="2019" name="Int. J. Syst. Evol. Microbiol.">
        <title>The Global Catalogue of Microorganisms (GCM) 10K type strain sequencing project: providing services to taxonomists for standard genome sequencing and annotation.</title>
        <authorList>
            <consortium name="The Broad Institute Genomics Platform"/>
            <consortium name="The Broad Institute Genome Sequencing Center for Infectious Disease"/>
            <person name="Wu L."/>
            <person name="Ma J."/>
        </authorList>
    </citation>
    <scope>NUCLEOTIDE SEQUENCE [LARGE SCALE GENOMIC DNA]</scope>
    <source>
        <strain evidence="3">KCTC 42255</strain>
    </source>
</reference>
<keyword evidence="1" id="KW-0732">Signal</keyword>
<comment type="caution">
    <text evidence="2">The sequence shown here is derived from an EMBL/GenBank/DDBJ whole genome shotgun (WGS) entry which is preliminary data.</text>
</comment>
<protein>
    <recommendedName>
        <fullName evidence="4">Beta-lactamase-inhibitor-like PepSY-like domain-containing protein</fullName>
    </recommendedName>
</protein>
<accession>A0ABW5SGV8</accession>
<name>A0ABW5SGV8_9FLAO</name>
<organism evidence="2 3">
    <name type="scientific">Mesonia sediminis</name>
    <dbReference type="NCBI Taxonomy" id="1703946"/>
    <lineage>
        <taxon>Bacteria</taxon>
        <taxon>Pseudomonadati</taxon>
        <taxon>Bacteroidota</taxon>
        <taxon>Flavobacteriia</taxon>
        <taxon>Flavobacteriales</taxon>
        <taxon>Flavobacteriaceae</taxon>
        <taxon>Mesonia</taxon>
    </lineage>
</organism>
<evidence type="ECO:0008006" key="4">
    <source>
        <dbReference type="Google" id="ProtNLM"/>
    </source>
</evidence>
<evidence type="ECO:0000313" key="2">
    <source>
        <dbReference type="EMBL" id="MFD2698387.1"/>
    </source>
</evidence>
<dbReference type="EMBL" id="JBHULZ010000041">
    <property type="protein sequence ID" value="MFD2698387.1"/>
    <property type="molecule type" value="Genomic_DNA"/>
</dbReference>
<sequence>MKKILILLTFCLGSISLGFSQNDKVETINKSESVSSDGFVYLHKSKVKKTILHSITERFAKSKSVKIYVNKQNDYKVELLNAKDEKQVVYLDEKGNWIYPKKEN</sequence>
<proteinExistence type="predicted"/>
<gene>
    <name evidence="2" type="ORF">ACFSQ0_10315</name>
</gene>
<evidence type="ECO:0000256" key="1">
    <source>
        <dbReference type="SAM" id="SignalP"/>
    </source>
</evidence>
<dbReference type="Proteomes" id="UP001597357">
    <property type="component" value="Unassembled WGS sequence"/>
</dbReference>
<evidence type="ECO:0000313" key="3">
    <source>
        <dbReference type="Proteomes" id="UP001597357"/>
    </source>
</evidence>
<feature type="chain" id="PRO_5045144091" description="Beta-lactamase-inhibitor-like PepSY-like domain-containing protein" evidence="1">
    <location>
        <begin position="21"/>
        <end position="104"/>
    </location>
</feature>
<keyword evidence="3" id="KW-1185">Reference proteome</keyword>
<dbReference type="RefSeq" id="WP_379047862.1">
    <property type="nucleotide sequence ID" value="NZ_JBHULZ010000041.1"/>
</dbReference>
<feature type="signal peptide" evidence="1">
    <location>
        <begin position="1"/>
        <end position="20"/>
    </location>
</feature>